<protein>
    <submittedName>
        <fullName evidence="1">Uncharacterized protein</fullName>
    </submittedName>
</protein>
<dbReference type="PATRIC" id="fig|363754.4.peg.4860"/>
<organism evidence="1 2">
    <name type="scientific">Rhizobium freirei PRF 81</name>
    <dbReference type="NCBI Taxonomy" id="363754"/>
    <lineage>
        <taxon>Bacteria</taxon>
        <taxon>Pseudomonadati</taxon>
        <taxon>Pseudomonadota</taxon>
        <taxon>Alphaproteobacteria</taxon>
        <taxon>Hyphomicrobiales</taxon>
        <taxon>Rhizobiaceae</taxon>
        <taxon>Rhizobium/Agrobacterium group</taxon>
        <taxon>Rhizobium</taxon>
    </lineage>
</organism>
<gene>
    <name evidence="1" type="ORF">RHSP_06344</name>
</gene>
<accession>N6UXW9</accession>
<proteinExistence type="predicted"/>
<dbReference type="Proteomes" id="UP000012429">
    <property type="component" value="Unassembled WGS sequence"/>
</dbReference>
<sequence length="73" mass="8061">MVILKPWSRAGAVSNICIMLAMEPDIAQVSHRTRMSGISFENLGTSGNQQHRADIDCWPDQSVGQFDAMQLAQ</sequence>
<dbReference type="EMBL" id="AQHN01000083">
    <property type="protein sequence ID" value="ENN85596.1"/>
    <property type="molecule type" value="Genomic_DNA"/>
</dbReference>
<comment type="caution">
    <text evidence="1">The sequence shown here is derived from an EMBL/GenBank/DDBJ whole genome shotgun (WGS) entry which is preliminary data.</text>
</comment>
<dbReference type="AlphaFoldDB" id="N6UXW9"/>
<name>N6UXW9_9HYPH</name>
<evidence type="ECO:0000313" key="1">
    <source>
        <dbReference type="EMBL" id="ENN85596.1"/>
    </source>
</evidence>
<reference evidence="1 2" key="1">
    <citation type="journal article" date="2012" name="BMC Genomics">
        <title>Genomic basis of broad host range and environmental adaptability of Rhizobium tropici CIAT 899 and Rhizobium sp. PRF 81 which are used in inoculants for common bean (Phaseolus vulgaris L.).</title>
        <authorList>
            <person name="Ormeno-Orrillo E."/>
            <person name="Menna P."/>
            <person name="Almeida L.G."/>
            <person name="Ollero F.J."/>
            <person name="Nicolas M.F."/>
            <person name="Pains Rodrigues E."/>
            <person name="Shigueyoshi Nakatani A."/>
            <person name="Silva Batista J.S."/>
            <person name="Oliveira Chueire L.M."/>
            <person name="Souza R.C."/>
            <person name="Ribeiro Vasconcelos A.T."/>
            <person name="Megias M."/>
            <person name="Hungria M."/>
            <person name="Martinez-Romero E."/>
        </authorList>
    </citation>
    <scope>NUCLEOTIDE SEQUENCE [LARGE SCALE GENOMIC DNA]</scope>
    <source>
        <strain evidence="1 2">PRF 81</strain>
    </source>
</reference>
<dbReference type="RefSeq" id="WP_004123937.1">
    <property type="nucleotide sequence ID" value="NZ_AQHN01000083.1"/>
</dbReference>
<keyword evidence="2" id="KW-1185">Reference proteome</keyword>
<evidence type="ECO:0000313" key="2">
    <source>
        <dbReference type="Proteomes" id="UP000012429"/>
    </source>
</evidence>